<evidence type="ECO:0000256" key="3">
    <source>
        <dbReference type="ARBA" id="ARBA00022679"/>
    </source>
</evidence>
<evidence type="ECO:0000256" key="4">
    <source>
        <dbReference type="ARBA" id="ARBA00022737"/>
    </source>
</evidence>
<evidence type="ECO:0000256" key="2">
    <source>
        <dbReference type="ARBA" id="ARBA00022556"/>
    </source>
</evidence>
<dbReference type="NCBIfam" id="TIGR01853">
    <property type="entry name" value="lipid_A_lpxD"/>
    <property type="match status" value="1"/>
</dbReference>
<dbReference type="PANTHER" id="PTHR43378">
    <property type="entry name" value="UDP-3-O-ACYLGLUCOSAMINE N-ACYLTRANSFERASE"/>
    <property type="match status" value="1"/>
</dbReference>
<dbReference type="Pfam" id="PF04613">
    <property type="entry name" value="LpxD"/>
    <property type="match status" value="1"/>
</dbReference>
<keyword evidence="2" id="KW-0441">Lipid A biosynthesis</keyword>
<evidence type="ECO:0000256" key="6">
    <source>
        <dbReference type="ARBA" id="ARBA00023315"/>
    </source>
</evidence>
<dbReference type="EMBL" id="UINC01001376">
    <property type="protein sequence ID" value="SUZ79175.1"/>
    <property type="molecule type" value="Genomic_DNA"/>
</dbReference>
<keyword evidence="6" id="KW-0012">Acyltransferase</keyword>
<dbReference type="CDD" id="cd03352">
    <property type="entry name" value="LbH_LpxD"/>
    <property type="match status" value="1"/>
</dbReference>
<dbReference type="AlphaFoldDB" id="A0A381QIM4"/>
<dbReference type="InterPro" id="IPR007691">
    <property type="entry name" value="LpxD"/>
</dbReference>
<keyword evidence="4" id="KW-0677">Repeat</keyword>
<dbReference type="NCBIfam" id="NF002060">
    <property type="entry name" value="PRK00892.1"/>
    <property type="match status" value="1"/>
</dbReference>
<feature type="domain" description="UDP-3-O-[3-hydroxymyristoyl] glucosamine N-acyltransferase non-repeat region" evidence="7">
    <location>
        <begin position="26"/>
        <end position="91"/>
    </location>
</feature>
<dbReference type="GO" id="GO:0016410">
    <property type="term" value="F:N-acyltransferase activity"/>
    <property type="evidence" value="ECO:0007669"/>
    <property type="project" value="InterPro"/>
</dbReference>
<dbReference type="Gene3D" id="3.40.1390.10">
    <property type="entry name" value="MurE/MurF, N-terminal domain"/>
    <property type="match status" value="1"/>
</dbReference>
<dbReference type="InterPro" id="IPR020573">
    <property type="entry name" value="UDP_GlcNAc_AcTrfase_non-rep"/>
</dbReference>
<dbReference type="InterPro" id="IPR011004">
    <property type="entry name" value="Trimer_LpxA-like_sf"/>
</dbReference>
<dbReference type="PANTHER" id="PTHR43378:SF2">
    <property type="entry name" value="UDP-3-O-ACYLGLUCOSAMINE N-ACYLTRANSFERASE 1, MITOCHONDRIAL-RELATED"/>
    <property type="match status" value="1"/>
</dbReference>
<dbReference type="GO" id="GO:0009245">
    <property type="term" value="P:lipid A biosynthetic process"/>
    <property type="evidence" value="ECO:0007669"/>
    <property type="project" value="UniProtKB-KW"/>
</dbReference>
<dbReference type="Gene3D" id="2.160.10.10">
    <property type="entry name" value="Hexapeptide repeat proteins"/>
    <property type="match status" value="1"/>
</dbReference>
<organism evidence="8">
    <name type="scientific">marine metagenome</name>
    <dbReference type="NCBI Taxonomy" id="408172"/>
    <lineage>
        <taxon>unclassified sequences</taxon>
        <taxon>metagenomes</taxon>
        <taxon>ecological metagenomes</taxon>
    </lineage>
</organism>
<dbReference type="PROSITE" id="PS00101">
    <property type="entry name" value="HEXAPEP_TRANSFERASES"/>
    <property type="match status" value="1"/>
</dbReference>
<name>A0A381QIM4_9ZZZZ</name>
<evidence type="ECO:0000256" key="1">
    <source>
        <dbReference type="ARBA" id="ARBA00022516"/>
    </source>
</evidence>
<proteinExistence type="inferred from homology"/>
<dbReference type="GO" id="GO:0016020">
    <property type="term" value="C:membrane"/>
    <property type="evidence" value="ECO:0007669"/>
    <property type="project" value="GOC"/>
</dbReference>
<protein>
    <recommendedName>
        <fullName evidence="7">UDP-3-O-[3-hydroxymyristoyl] glucosamine N-acyltransferase non-repeat region domain-containing protein</fullName>
    </recommendedName>
</protein>
<evidence type="ECO:0000259" key="7">
    <source>
        <dbReference type="Pfam" id="PF04613"/>
    </source>
</evidence>
<dbReference type="HAMAP" id="MF_00523">
    <property type="entry name" value="LpxD"/>
    <property type="match status" value="1"/>
</dbReference>
<dbReference type="InterPro" id="IPR001451">
    <property type="entry name" value="Hexapep"/>
</dbReference>
<evidence type="ECO:0000313" key="8">
    <source>
        <dbReference type="EMBL" id="SUZ79175.1"/>
    </source>
</evidence>
<keyword evidence="1" id="KW-0444">Lipid biosynthesis</keyword>
<gene>
    <name evidence="8" type="ORF">METZ01_LOCUS32029</name>
</gene>
<reference evidence="8" key="1">
    <citation type="submission" date="2018-05" db="EMBL/GenBank/DDBJ databases">
        <authorList>
            <person name="Lanie J.A."/>
            <person name="Ng W.-L."/>
            <person name="Kazmierczak K.M."/>
            <person name="Andrzejewski T.M."/>
            <person name="Davidsen T.M."/>
            <person name="Wayne K.J."/>
            <person name="Tettelin H."/>
            <person name="Glass J.I."/>
            <person name="Rusch D."/>
            <person name="Podicherti R."/>
            <person name="Tsui H.-C.T."/>
            <person name="Winkler M.E."/>
        </authorList>
    </citation>
    <scope>NUCLEOTIDE SEQUENCE</scope>
</reference>
<dbReference type="SUPFAM" id="SSF51161">
    <property type="entry name" value="Trimeric LpxA-like enzymes"/>
    <property type="match status" value="1"/>
</dbReference>
<sequence length="334" mass="35505">VSSKKGITLSELAKKLNAKLIGDPEFQVNGIKTLKEANQDEVSFLSRRQYTKQLNSTKAGAVIISDTDKDLGKGNLIVGKDAYLLYAKATQVFKEINQEQQQQGISKLADISSSAKISPNATIGSFCKISENVEIGDHVIVGSGVVIGESTSIGHRSIIQANVSIYHSVTIGEDCIIHAGSVIGSDGLGFARDGEDWEKIEHLGEVILGNNVEIGSNCSIDRGSAGNTFLDDQVKLDNNVHLAHNVHLGRSTVIAANTAIAGSTTLGKNCTVSGVCGIIDNLEITDSVHITAGSLVTKSITKPGTYTSGTPLIEHSLWKRNAVAFKKLKDLIKK</sequence>
<keyword evidence="3" id="KW-0808">Transferase</keyword>
<feature type="non-terminal residue" evidence="8">
    <location>
        <position position="1"/>
    </location>
</feature>
<dbReference type="InterPro" id="IPR018357">
    <property type="entry name" value="Hexapep_transf_CS"/>
</dbReference>
<dbReference type="Pfam" id="PF00132">
    <property type="entry name" value="Hexapep"/>
    <property type="match status" value="2"/>
</dbReference>
<accession>A0A381QIM4</accession>
<evidence type="ECO:0000256" key="5">
    <source>
        <dbReference type="ARBA" id="ARBA00023098"/>
    </source>
</evidence>
<keyword evidence="5" id="KW-0443">Lipid metabolism</keyword>